<feature type="compositionally biased region" description="Acidic residues" evidence="1">
    <location>
        <begin position="198"/>
        <end position="216"/>
    </location>
</feature>
<organism evidence="2 3">
    <name type="scientific">Wickerhamomyces pijperi</name>
    <name type="common">Yeast</name>
    <name type="synonym">Pichia pijperi</name>
    <dbReference type="NCBI Taxonomy" id="599730"/>
    <lineage>
        <taxon>Eukaryota</taxon>
        <taxon>Fungi</taxon>
        <taxon>Dikarya</taxon>
        <taxon>Ascomycota</taxon>
        <taxon>Saccharomycotina</taxon>
        <taxon>Saccharomycetes</taxon>
        <taxon>Phaffomycetales</taxon>
        <taxon>Wickerhamomycetaceae</taxon>
        <taxon>Wickerhamomyces</taxon>
    </lineage>
</organism>
<dbReference type="Proteomes" id="UP000774326">
    <property type="component" value="Unassembled WGS sequence"/>
</dbReference>
<feature type="region of interest" description="Disordered" evidence="1">
    <location>
        <begin position="143"/>
        <end position="238"/>
    </location>
</feature>
<proteinExistence type="predicted"/>
<dbReference type="EMBL" id="JAEUBG010004252">
    <property type="protein sequence ID" value="KAH3681736.1"/>
    <property type="molecule type" value="Genomic_DNA"/>
</dbReference>
<accession>A0A9P8TK29</accession>
<evidence type="ECO:0000313" key="2">
    <source>
        <dbReference type="EMBL" id="KAH3681736.1"/>
    </source>
</evidence>
<feature type="compositionally biased region" description="Basic and acidic residues" evidence="1">
    <location>
        <begin position="143"/>
        <end position="170"/>
    </location>
</feature>
<evidence type="ECO:0000313" key="3">
    <source>
        <dbReference type="Proteomes" id="UP000774326"/>
    </source>
</evidence>
<name>A0A9P8TK29_WICPI</name>
<protein>
    <submittedName>
        <fullName evidence="2">Uncharacterized protein</fullName>
    </submittedName>
</protein>
<gene>
    <name evidence="2" type="ORF">WICPIJ_007295</name>
</gene>
<evidence type="ECO:0000256" key="1">
    <source>
        <dbReference type="SAM" id="MobiDB-lite"/>
    </source>
</evidence>
<feature type="compositionally biased region" description="Basic and acidic residues" evidence="1">
    <location>
        <begin position="66"/>
        <end position="88"/>
    </location>
</feature>
<feature type="compositionally biased region" description="Low complexity" evidence="1">
    <location>
        <begin position="181"/>
        <end position="191"/>
    </location>
</feature>
<comment type="caution">
    <text evidence="2">The sequence shown here is derived from an EMBL/GenBank/DDBJ whole genome shotgun (WGS) entry which is preliminary data.</text>
</comment>
<feature type="region of interest" description="Disordered" evidence="1">
    <location>
        <begin position="20"/>
        <end position="94"/>
    </location>
</feature>
<feature type="compositionally biased region" description="Basic and acidic residues" evidence="1">
    <location>
        <begin position="33"/>
        <end position="42"/>
    </location>
</feature>
<dbReference type="AlphaFoldDB" id="A0A9P8TK29"/>
<sequence>MGTYRKRFNEKARVGYLAKQEKLRKARQKQFTRHLDDGTNKPEEEEAEEAVEDKNTNSEIFQPMTSEEKAERKRKLEESLRPDPESKISRAKKKRFDKYVEHQLKREEKQILIEKLQESKFDTSLLRPSRLLGQGRMTKKEEFKEALDLEKQGRGDERTKEVLYEEREVRDWDEDMGDTEPVSVAPVASSSYDNYSDGFDDEDEGSGSDSEVNDQEDQPKSTFVDLRPTALGGSGFGFQNIPKAKKVAKKSYTWRSRVMEKELAKGK</sequence>
<reference evidence="2" key="2">
    <citation type="submission" date="2021-01" db="EMBL/GenBank/DDBJ databases">
        <authorList>
            <person name="Schikora-Tamarit M.A."/>
        </authorList>
    </citation>
    <scope>NUCLEOTIDE SEQUENCE</scope>
    <source>
        <strain evidence="2">CBS2887</strain>
    </source>
</reference>
<keyword evidence="3" id="KW-1185">Reference proteome</keyword>
<dbReference type="OrthoDB" id="5425038at2759"/>
<reference evidence="2" key="1">
    <citation type="journal article" date="2021" name="Open Biol.">
        <title>Shared evolutionary footprints suggest mitochondrial oxidative damage underlies multiple complex I losses in fungi.</title>
        <authorList>
            <person name="Schikora-Tamarit M.A."/>
            <person name="Marcet-Houben M."/>
            <person name="Nosek J."/>
            <person name="Gabaldon T."/>
        </authorList>
    </citation>
    <scope>NUCLEOTIDE SEQUENCE</scope>
    <source>
        <strain evidence="2">CBS2887</strain>
    </source>
</reference>
<feature type="non-terminal residue" evidence="2">
    <location>
        <position position="267"/>
    </location>
</feature>